<protein>
    <submittedName>
        <fullName evidence="3">Uncharacterized protein</fullName>
    </submittedName>
</protein>
<reference evidence="3 4" key="1">
    <citation type="journal article" date="2019" name="Emerg. Microbes Infect.">
        <title>Comprehensive subspecies identification of 175 nontuberculous mycobacteria species based on 7547 genomic profiles.</title>
        <authorList>
            <person name="Matsumoto Y."/>
            <person name="Kinjo T."/>
            <person name="Motooka D."/>
            <person name="Nabeya D."/>
            <person name="Jung N."/>
            <person name="Uechi K."/>
            <person name="Horii T."/>
            <person name="Iida T."/>
            <person name="Fujita J."/>
            <person name="Nakamura S."/>
        </authorList>
    </citation>
    <scope>NUCLEOTIDE SEQUENCE [LARGE SCALE GENOMIC DNA]</scope>
    <source>
        <strain evidence="3 4">JCM 13323</strain>
    </source>
</reference>
<accession>A0A7I7M9U0</accession>
<feature type="transmembrane region" description="Helical" evidence="2">
    <location>
        <begin position="27"/>
        <end position="45"/>
    </location>
</feature>
<proteinExistence type="predicted"/>
<dbReference type="AlphaFoldDB" id="A0A7I7M9U0"/>
<dbReference type="Proteomes" id="UP000466514">
    <property type="component" value="Chromosome"/>
</dbReference>
<dbReference type="KEGG" id="mpsc:MPSYJ_24690"/>
<name>A0A7I7M9U0_9MYCO</name>
<feature type="transmembrane region" description="Helical" evidence="2">
    <location>
        <begin position="235"/>
        <end position="252"/>
    </location>
</feature>
<evidence type="ECO:0000313" key="4">
    <source>
        <dbReference type="Proteomes" id="UP000466514"/>
    </source>
</evidence>
<evidence type="ECO:0000313" key="3">
    <source>
        <dbReference type="EMBL" id="BBX69008.1"/>
    </source>
</evidence>
<gene>
    <name evidence="3" type="ORF">MPSYJ_24690</name>
</gene>
<evidence type="ECO:0000256" key="1">
    <source>
        <dbReference type="SAM" id="MobiDB-lite"/>
    </source>
</evidence>
<keyword evidence="2" id="KW-0812">Transmembrane</keyword>
<dbReference type="EMBL" id="AP022574">
    <property type="protein sequence ID" value="BBX69008.1"/>
    <property type="molecule type" value="Genomic_DNA"/>
</dbReference>
<feature type="region of interest" description="Disordered" evidence="1">
    <location>
        <begin position="428"/>
        <end position="448"/>
    </location>
</feature>
<keyword evidence="2" id="KW-1133">Transmembrane helix</keyword>
<sequence>MHRLPGRRVDGCHVQILASALPGFRDLRAPLAAGYMWLVFLCMLIKPDINTRPSNEVAAAVYDLAVTAGPIWIGLATGIVAYLIGSVSQAASPLLSQGMTAYFRRFDKSAGERIKKGDWGRITRAYRRVAAVGTGSQHDVIHEYEMQAAGRLYQHPTITEDGKFVNPDKEIGEKGSAARRALEAELELPATLLLGNEPMLFSEADRLKAERELRLAVVPPLFVITMYLACTQSRWWLLALIPVVVLLAQGHTRNLAFRSLMIGAVQLGVVRSQSVENFKSWVENIPAHTPEQREIYARMYPGHPDYGPVRIEIAGRKDAMPQTLVAEFNEFSDGFAYRGFTPDLFYRDPGGENQATARAISIFIDTSFAPEPLAEAAAAAVDVVRNWVTTGFDRLSVPLTATRDPVTVELHGPDGELLKRLSIQGSEIADQSTQHASETGELERARGI</sequence>
<feature type="compositionally biased region" description="Polar residues" evidence="1">
    <location>
        <begin position="428"/>
        <end position="437"/>
    </location>
</feature>
<keyword evidence="4" id="KW-1185">Reference proteome</keyword>
<organism evidence="3 4">
    <name type="scientific">Mycolicibacterium psychrotolerans</name>
    <dbReference type="NCBI Taxonomy" id="216929"/>
    <lineage>
        <taxon>Bacteria</taxon>
        <taxon>Bacillati</taxon>
        <taxon>Actinomycetota</taxon>
        <taxon>Actinomycetes</taxon>
        <taxon>Mycobacteriales</taxon>
        <taxon>Mycobacteriaceae</taxon>
        <taxon>Mycolicibacterium</taxon>
    </lineage>
</organism>
<evidence type="ECO:0000256" key="2">
    <source>
        <dbReference type="SAM" id="Phobius"/>
    </source>
</evidence>
<keyword evidence="2" id="KW-0472">Membrane</keyword>